<reference evidence="2" key="1">
    <citation type="submission" date="2013-07" db="EMBL/GenBank/DDBJ databases">
        <title>The Genome Sequence of Cryptococcus bestiolae CBS10118.</title>
        <authorList>
            <consortium name="The Broad Institute Genome Sequencing Platform"/>
            <person name="Cuomo C."/>
            <person name="Litvintseva A."/>
            <person name="Chen Y."/>
            <person name="Heitman J."/>
            <person name="Sun S."/>
            <person name="Springer D."/>
            <person name="Dromer F."/>
            <person name="Young S.K."/>
            <person name="Zeng Q."/>
            <person name="Gargeya S."/>
            <person name="Fitzgerald M."/>
            <person name="Abouelleil A."/>
            <person name="Alvarado L."/>
            <person name="Berlin A.M."/>
            <person name="Chapman S.B."/>
            <person name="Dewar J."/>
            <person name="Goldberg J."/>
            <person name="Griggs A."/>
            <person name="Gujja S."/>
            <person name="Hansen M."/>
            <person name="Howarth C."/>
            <person name="Imamovic A."/>
            <person name="Larimer J."/>
            <person name="McCowan C."/>
            <person name="Murphy C."/>
            <person name="Pearson M."/>
            <person name="Priest M."/>
            <person name="Roberts A."/>
            <person name="Saif S."/>
            <person name="Shea T."/>
            <person name="Sykes S."/>
            <person name="Wortman J."/>
            <person name="Nusbaum C."/>
            <person name="Birren B."/>
        </authorList>
    </citation>
    <scope>NUCLEOTIDE SEQUENCE [LARGE SCALE GENOMIC DNA]</scope>
    <source>
        <strain evidence="2">CBS 10118</strain>
    </source>
</reference>
<organism evidence="2">
    <name type="scientific">Kwoniella bestiolae CBS 10118</name>
    <dbReference type="NCBI Taxonomy" id="1296100"/>
    <lineage>
        <taxon>Eukaryota</taxon>
        <taxon>Fungi</taxon>
        <taxon>Dikarya</taxon>
        <taxon>Basidiomycota</taxon>
        <taxon>Agaricomycotina</taxon>
        <taxon>Tremellomycetes</taxon>
        <taxon>Tremellales</taxon>
        <taxon>Cryptococcaceae</taxon>
        <taxon>Kwoniella</taxon>
    </lineage>
</organism>
<protein>
    <submittedName>
        <fullName evidence="2">Uncharacterized protein</fullName>
    </submittedName>
</protein>
<dbReference type="AlphaFoldDB" id="A0A1B9GFE1"/>
<name>A0A1B9GFE1_9TREE</name>
<dbReference type="Proteomes" id="UP000092730">
    <property type="component" value="Chromosome 1"/>
</dbReference>
<accession>A0A1B9GFE1</accession>
<dbReference type="EMBL" id="CP144541">
    <property type="protein sequence ID" value="WVW80603.1"/>
    <property type="molecule type" value="Genomic_DNA"/>
</dbReference>
<feature type="coiled-coil region" evidence="1">
    <location>
        <begin position="328"/>
        <end position="355"/>
    </location>
</feature>
<dbReference type="RefSeq" id="XP_019050833.1">
    <property type="nucleotide sequence ID" value="XM_019187955.1"/>
</dbReference>
<dbReference type="GeneID" id="30205675"/>
<evidence type="ECO:0000256" key="1">
    <source>
        <dbReference type="SAM" id="Coils"/>
    </source>
</evidence>
<dbReference type="EMBL" id="KI894018">
    <property type="protein sequence ID" value="OCF29763.1"/>
    <property type="molecule type" value="Genomic_DNA"/>
</dbReference>
<dbReference type="VEuPathDB" id="FungiDB:I302_01276"/>
<reference evidence="2" key="3">
    <citation type="submission" date="2014-01" db="EMBL/GenBank/DDBJ databases">
        <title>Evolution of pathogenesis and genome organization in the Tremellales.</title>
        <authorList>
            <person name="Cuomo C."/>
            <person name="Litvintseva A."/>
            <person name="Heitman J."/>
            <person name="Chen Y."/>
            <person name="Sun S."/>
            <person name="Springer D."/>
            <person name="Dromer F."/>
            <person name="Young S."/>
            <person name="Zeng Q."/>
            <person name="Chapman S."/>
            <person name="Gujja S."/>
            <person name="Saif S."/>
            <person name="Birren B."/>
        </authorList>
    </citation>
    <scope>NUCLEOTIDE SEQUENCE</scope>
    <source>
        <strain evidence="2">CBS 10118</strain>
    </source>
</reference>
<evidence type="ECO:0000313" key="3">
    <source>
        <dbReference type="EMBL" id="WVW80603.1"/>
    </source>
</evidence>
<reference evidence="3" key="2">
    <citation type="submission" date="2013-07" db="EMBL/GenBank/DDBJ databases">
        <authorList>
            <consortium name="The Broad Institute Genome Sequencing Platform"/>
            <person name="Cuomo C."/>
            <person name="Litvintseva A."/>
            <person name="Chen Y."/>
            <person name="Heitman J."/>
            <person name="Sun S."/>
            <person name="Springer D."/>
            <person name="Dromer F."/>
            <person name="Young S.K."/>
            <person name="Zeng Q."/>
            <person name="Gargeya S."/>
            <person name="Fitzgerald M."/>
            <person name="Abouelleil A."/>
            <person name="Alvarado L."/>
            <person name="Berlin A.M."/>
            <person name="Chapman S.B."/>
            <person name="Dewar J."/>
            <person name="Goldberg J."/>
            <person name="Griggs A."/>
            <person name="Gujja S."/>
            <person name="Hansen M."/>
            <person name="Howarth C."/>
            <person name="Imamovic A."/>
            <person name="Larimer J."/>
            <person name="McCowan C."/>
            <person name="Murphy C."/>
            <person name="Pearson M."/>
            <person name="Priest M."/>
            <person name="Roberts A."/>
            <person name="Saif S."/>
            <person name="Shea T."/>
            <person name="Sykes S."/>
            <person name="Wortman J."/>
            <person name="Nusbaum C."/>
            <person name="Birren B."/>
        </authorList>
    </citation>
    <scope>NUCLEOTIDE SEQUENCE</scope>
    <source>
        <strain evidence="3">CBS 10118</strain>
    </source>
</reference>
<dbReference type="KEGG" id="kbi:30205675"/>
<evidence type="ECO:0000313" key="2">
    <source>
        <dbReference type="EMBL" id="OCF29763.1"/>
    </source>
</evidence>
<reference evidence="3" key="4">
    <citation type="submission" date="2024-02" db="EMBL/GenBank/DDBJ databases">
        <title>Comparative genomics of Cryptococcus and Kwoniella reveals pathogenesis evolution and contrasting modes of karyotype evolution via chromosome fusion or intercentromeric recombination.</title>
        <authorList>
            <person name="Coelho M.A."/>
            <person name="David-Palma M."/>
            <person name="Shea T."/>
            <person name="Bowers K."/>
            <person name="McGinley-Smith S."/>
            <person name="Mohammad A.W."/>
            <person name="Gnirke A."/>
            <person name="Yurkov A.M."/>
            <person name="Nowrousian M."/>
            <person name="Sun S."/>
            <person name="Cuomo C.A."/>
            <person name="Heitman J."/>
        </authorList>
    </citation>
    <scope>NUCLEOTIDE SEQUENCE</scope>
    <source>
        <strain evidence="3">CBS 10118</strain>
    </source>
</reference>
<sequence>MDCRALNSELISLILSFCTVQYEDDNEYPDSDTLRSCLLVNKTFFLLTAPYLYKRASTPNISNLFSGAINHLPPKLFEDLCLDRTISTRSLYEKLSESMRLGNTKLPLLLHLKHLIIQPPYSSLDSSREEYDAIRLDEDKIHHSCMRGLRTAASRKLDILPKIQTICFKPHNDLNWNTRKLRDMSIAWNDYENRMKGLKPSLLDFHDRSSEEYHIRQSRSTGESLLGVSNEILSPDGLPPKAWGDRNTISILSSFFRRAYNQGDDAPIRDLVSWICKSRLAFEVDKKVEDLMEIPMTVIEIYGLERYIPAVRRYDGNELSEEKMREQREKGERLKKGVQERLDSLMEERTKLNKDTKLVGLKLLSLSDWPACEACE</sequence>
<proteinExistence type="predicted"/>
<keyword evidence="1" id="KW-0175">Coiled coil</keyword>
<evidence type="ECO:0000313" key="4">
    <source>
        <dbReference type="Proteomes" id="UP000092730"/>
    </source>
</evidence>
<gene>
    <name evidence="2" type="ORF">I302_01276</name>
    <name evidence="3" type="ORF">I302_102589</name>
</gene>
<keyword evidence="4" id="KW-1185">Reference proteome</keyword>